<evidence type="ECO:0000313" key="3">
    <source>
        <dbReference type="Proteomes" id="UP000791440"/>
    </source>
</evidence>
<dbReference type="Proteomes" id="UP000791440">
    <property type="component" value="Unassembled WGS sequence"/>
</dbReference>
<sequence length="201" mass="23585">MDTGCIILSCLLFLQMIMILAMLNPIYDVRRVTDSINNLMKNHKRLYYMVVISYFVCVVHFGMYVPLQNIHNLVFSTELNDYNKLVLFSRVEKNYVIAGFSLFLVVVQYAVRALIAYTASLMDFFKRSEPLVLRSESKENKSHLTHNEYIMANLLRVKRSISYETILFDNELKEQLKLMIRNIDFPQTRCTISKISETNIE</sequence>
<accession>A0A922CM74</accession>
<keyword evidence="1" id="KW-1133">Transmembrane helix</keyword>
<keyword evidence="1" id="KW-0472">Membrane</keyword>
<proteinExistence type="predicted"/>
<comment type="caution">
    <text evidence="2">The sequence shown here is derived from an EMBL/GenBank/DDBJ whole genome shotgun (WGS) entry which is preliminary data.</text>
</comment>
<evidence type="ECO:0000313" key="2">
    <source>
        <dbReference type="EMBL" id="KAG6451054.1"/>
    </source>
</evidence>
<feature type="transmembrane region" description="Helical" evidence="1">
    <location>
        <begin position="95"/>
        <end position="117"/>
    </location>
</feature>
<gene>
    <name evidence="2" type="ORF">O3G_MSEX006923</name>
</gene>
<organism evidence="2 3">
    <name type="scientific">Manduca sexta</name>
    <name type="common">Tobacco hawkmoth</name>
    <name type="synonym">Tobacco hornworm</name>
    <dbReference type="NCBI Taxonomy" id="7130"/>
    <lineage>
        <taxon>Eukaryota</taxon>
        <taxon>Metazoa</taxon>
        <taxon>Ecdysozoa</taxon>
        <taxon>Arthropoda</taxon>
        <taxon>Hexapoda</taxon>
        <taxon>Insecta</taxon>
        <taxon>Pterygota</taxon>
        <taxon>Neoptera</taxon>
        <taxon>Endopterygota</taxon>
        <taxon>Lepidoptera</taxon>
        <taxon>Glossata</taxon>
        <taxon>Ditrysia</taxon>
        <taxon>Bombycoidea</taxon>
        <taxon>Sphingidae</taxon>
        <taxon>Sphinginae</taxon>
        <taxon>Sphingini</taxon>
        <taxon>Manduca</taxon>
    </lineage>
</organism>
<dbReference type="EMBL" id="JH668399">
    <property type="protein sequence ID" value="KAG6451054.1"/>
    <property type="molecule type" value="Genomic_DNA"/>
</dbReference>
<keyword evidence="3" id="KW-1185">Reference proteome</keyword>
<dbReference type="AlphaFoldDB" id="A0A922CM74"/>
<feature type="transmembrane region" description="Helical" evidence="1">
    <location>
        <begin position="46"/>
        <end position="67"/>
    </location>
</feature>
<protein>
    <submittedName>
        <fullName evidence="2">Uncharacterized protein</fullName>
    </submittedName>
</protein>
<keyword evidence="1" id="KW-0812">Transmembrane</keyword>
<feature type="transmembrane region" description="Helical" evidence="1">
    <location>
        <begin position="6"/>
        <end position="26"/>
    </location>
</feature>
<evidence type="ECO:0000256" key="1">
    <source>
        <dbReference type="SAM" id="Phobius"/>
    </source>
</evidence>
<reference evidence="2" key="2">
    <citation type="submission" date="2020-12" db="EMBL/GenBank/DDBJ databases">
        <authorList>
            <person name="Kanost M."/>
        </authorList>
    </citation>
    <scope>NUCLEOTIDE SEQUENCE</scope>
</reference>
<name>A0A922CM74_MANSE</name>
<reference evidence="2" key="1">
    <citation type="journal article" date="2016" name="Insect Biochem. Mol. Biol.">
        <title>Multifaceted biological insights from a draft genome sequence of the tobacco hornworm moth, Manduca sexta.</title>
        <authorList>
            <person name="Kanost M.R."/>
            <person name="Arrese E.L."/>
            <person name="Cao X."/>
            <person name="Chen Y.R."/>
            <person name="Chellapilla S."/>
            <person name="Goldsmith M.R."/>
            <person name="Grosse-Wilde E."/>
            <person name="Heckel D.G."/>
            <person name="Herndon N."/>
            <person name="Jiang H."/>
            <person name="Papanicolaou A."/>
            <person name="Qu J."/>
            <person name="Soulages J.L."/>
            <person name="Vogel H."/>
            <person name="Walters J."/>
            <person name="Waterhouse R.M."/>
            <person name="Ahn S.J."/>
            <person name="Almeida F.C."/>
            <person name="An C."/>
            <person name="Aqrawi P."/>
            <person name="Bretschneider A."/>
            <person name="Bryant W.B."/>
            <person name="Bucks S."/>
            <person name="Chao H."/>
            <person name="Chevignon G."/>
            <person name="Christen J.M."/>
            <person name="Clarke D.F."/>
            <person name="Dittmer N.T."/>
            <person name="Ferguson L.C.F."/>
            <person name="Garavelou S."/>
            <person name="Gordon K.H.J."/>
            <person name="Gunaratna R.T."/>
            <person name="Han Y."/>
            <person name="Hauser F."/>
            <person name="He Y."/>
            <person name="Heidel-Fischer H."/>
            <person name="Hirsh A."/>
            <person name="Hu Y."/>
            <person name="Jiang H."/>
            <person name="Kalra D."/>
            <person name="Klinner C."/>
            <person name="Konig C."/>
            <person name="Kovar C."/>
            <person name="Kroll A.R."/>
            <person name="Kuwar S.S."/>
            <person name="Lee S.L."/>
            <person name="Lehman R."/>
            <person name="Li K."/>
            <person name="Li Z."/>
            <person name="Liang H."/>
            <person name="Lovelace S."/>
            <person name="Lu Z."/>
            <person name="Mansfield J.H."/>
            <person name="McCulloch K.J."/>
            <person name="Mathew T."/>
            <person name="Morton B."/>
            <person name="Muzny D.M."/>
            <person name="Neunemann D."/>
            <person name="Ongeri F."/>
            <person name="Pauchet Y."/>
            <person name="Pu L.L."/>
            <person name="Pyrousis I."/>
            <person name="Rao X.J."/>
            <person name="Redding A."/>
            <person name="Roesel C."/>
            <person name="Sanchez-Gracia A."/>
            <person name="Schaack S."/>
            <person name="Shukla A."/>
            <person name="Tetreau G."/>
            <person name="Wang Y."/>
            <person name="Xiong G.H."/>
            <person name="Traut W."/>
            <person name="Walsh T.K."/>
            <person name="Worley K.C."/>
            <person name="Wu D."/>
            <person name="Wu W."/>
            <person name="Wu Y.Q."/>
            <person name="Zhang X."/>
            <person name="Zou Z."/>
            <person name="Zucker H."/>
            <person name="Briscoe A.D."/>
            <person name="Burmester T."/>
            <person name="Clem R.J."/>
            <person name="Feyereisen R."/>
            <person name="Grimmelikhuijzen C.J.P."/>
            <person name="Hamodrakas S.J."/>
            <person name="Hansson B.S."/>
            <person name="Huguet E."/>
            <person name="Jermiin L.S."/>
            <person name="Lan Q."/>
            <person name="Lehman H.K."/>
            <person name="Lorenzen M."/>
            <person name="Merzendorfer H."/>
            <person name="Michalopoulos I."/>
            <person name="Morton D.B."/>
            <person name="Muthukrishnan S."/>
            <person name="Oakeshott J.G."/>
            <person name="Palmer W."/>
            <person name="Park Y."/>
            <person name="Passarelli A.L."/>
            <person name="Rozas J."/>
            <person name="Schwartz L.M."/>
            <person name="Smith W."/>
            <person name="Southgate A."/>
            <person name="Vilcinskas A."/>
            <person name="Vogt R."/>
            <person name="Wang P."/>
            <person name="Werren J."/>
            <person name="Yu X.Q."/>
            <person name="Zhou J.J."/>
            <person name="Brown S.J."/>
            <person name="Scherer S.E."/>
            <person name="Richards S."/>
            <person name="Blissard G.W."/>
        </authorList>
    </citation>
    <scope>NUCLEOTIDE SEQUENCE</scope>
</reference>